<name>A0A9N9WVC4_9DIPT</name>
<gene>
    <name evidence="1" type="ORF">CHIRRI_LOCUS9729</name>
</gene>
<proteinExistence type="predicted"/>
<dbReference type="AlphaFoldDB" id="A0A9N9WVC4"/>
<organism evidence="1 2">
    <name type="scientific">Chironomus riparius</name>
    <dbReference type="NCBI Taxonomy" id="315576"/>
    <lineage>
        <taxon>Eukaryota</taxon>
        <taxon>Metazoa</taxon>
        <taxon>Ecdysozoa</taxon>
        <taxon>Arthropoda</taxon>
        <taxon>Hexapoda</taxon>
        <taxon>Insecta</taxon>
        <taxon>Pterygota</taxon>
        <taxon>Neoptera</taxon>
        <taxon>Endopterygota</taxon>
        <taxon>Diptera</taxon>
        <taxon>Nematocera</taxon>
        <taxon>Chironomoidea</taxon>
        <taxon>Chironomidae</taxon>
        <taxon>Chironominae</taxon>
        <taxon>Chironomus</taxon>
    </lineage>
</organism>
<dbReference type="EMBL" id="OU895879">
    <property type="protein sequence ID" value="CAG9806875.1"/>
    <property type="molecule type" value="Genomic_DNA"/>
</dbReference>
<keyword evidence="2" id="KW-1185">Reference proteome</keyword>
<dbReference type="Proteomes" id="UP001153620">
    <property type="component" value="Chromosome 3"/>
</dbReference>
<accession>A0A9N9WVC4</accession>
<reference evidence="1" key="2">
    <citation type="submission" date="2022-10" db="EMBL/GenBank/DDBJ databases">
        <authorList>
            <consortium name="ENA_rothamsted_submissions"/>
            <consortium name="culmorum"/>
            <person name="King R."/>
        </authorList>
    </citation>
    <scope>NUCLEOTIDE SEQUENCE</scope>
</reference>
<sequence length="261" mass="29491">MQENQAKVVSITSVKSKVEEENRLASMLLDCESAQICSKCFDIKAISTENHKEDSTIVNHQDLQSGSTLLSCPSAHLCPNCKDNKAIMKEEAALDDSEQEEILRGTESTDTIVAYPQDLQTDDQNKFIFVSDLLNNMATEIKSIESIHELKPKKEEKLSVEARNSRPSSTLENGLRSSETKRLSYFDDEGFKRYDLTIVTSLTDLDTLKEKTSDDSPRVSFTFKEPSMNLIKSKRQSWRSVRRSSGSFLSRVSNAFRKSNQ</sequence>
<evidence type="ECO:0000313" key="2">
    <source>
        <dbReference type="Proteomes" id="UP001153620"/>
    </source>
</evidence>
<reference evidence="1" key="1">
    <citation type="submission" date="2022-01" db="EMBL/GenBank/DDBJ databases">
        <authorList>
            <person name="King R."/>
        </authorList>
    </citation>
    <scope>NUCLEOTIDE SEQUENCE</scope>
</reference>
<protein>
    <submittedName>
        <fullName evidence="1">Uncharacterized protein</fullName>
    </submittedName>
</protein>
<evidence type="ECO:0000313" key="1">
    <source>
        <dbReference type="EMBL" id="CAG9806875.1"/>
    </source>
</evidence>